<dbReference type="PANTHER" id="PTHR32114">
    <property type="entry name" value="ABC TRANSPORTER ABCH.3"/>
    <property type="match status" value="1"/>
</dbReference>
<evidence type="ECO:0000313" key="4">
    <source>
        <dbReference type="EMBL" id="KAA5172967.1"/>
    </source>
</evidence>
<gene>
    <name evidence="4" type="ORF">F2Z29_13125</name>
    <name evidence="3" type="ORF">F3B44_06155</name>
</gene>
<dbReference type="GO" id="GO:0006302">
    <property type="term" value="P:double-strand break repair"/>
    <property type="evidence" value="ECO:0007669"/>
    <property type="project" value="InterPro"/>
</dbReference>
<dbReference type="Proteomes" id="UP000479773">
    <property type="component" value="Unassembled WGS sequence"/>
</dbReference>
<name>A0A5M5W374_BACFG</name>
<reference evidence="5 6" key="1">
    <citation type="journal article" date="2019" name="Nat. Med.">
        <title>A library of human gut bacterial isolates paired with longitudinal multiomics data enables mechanistic microbiome research.</title>
        <authorList>
            <person name="Poyet M."/>
            <person name="Groussin M."/>
            <person name="Gibbons S.M."/>
            <person name="Avila-Pacheco J."/>
            <person name="Jiang X."/>
            <person name="Kearney S.M."/>
            <person name="Perrotta A.R."/>
            <person name="Berdy B."/>
            <person name="Zhao S."/>
            <person name="Lieberman T.D."/>
            <person name="Swanson P.K."/>
            <person name="Smith M."/>
            <person name="Roesemann S."/>
            <person name="Alexander J.E."/>
            <person name="Rich S.A."/>
            <person name="Livny J."/>
            <person name="Vlamakis H."/>
            <person name="Clish C."/>
            <person name="Bullock K."/>
            <person name="Deik A."/>
            <person name="Scott J."/>
            <person name="Pierce K.A."/>
            <person name="Xavier R.J."/>
            <person name="Alm E.J."/>
        </authorList>
    </citation>
    <scope>NUCLEOTIDE SEQUENCE [LARGE SCALE GENOMIC DNA]</scope>
    <source>
        <strain evidence="3 6">BIOML-A106</strain>
        <strain evidence="4 5">BIOML-A7</strain>
    </source>
</reference>
<keyword evidence="1" id="KW-0175">Coiled coil</keyword>
<feature type="domain" description="Rad50/SbcC-type AAA" evidence="2">
    <location>
        <begin position="6"/>
        <end position="245"/>
    </location>
</feature>
<organism evidence="3 6">
    <name type="scientific">Bacteroides fragilis</name>
    <dbReference type="NCBI Taxonomy" id="817"/>
    <lineage>
        <taxon>Bacteria</taxon>
        <taxon>Pseudomonadati</taxon>
        <taxon>Bacteroidota</taxon>
        <taxon>Bacteroidia</taxon>
        <taxon>Bacteroidales</taxon>
        <taxon>Bacteroidaceae</taxon>
        <taxon>Bacteroides</taxon>
    </lineage>
</organism>
<accession>A0A5M5W374</accession>
<dbReference type="EMBL" id="VWAW01000010">
    <property type="protein sequence ID" value="KAA5172967.1"/>
    <property type="molecule type" value="Genomic_DNA"/>
</dbReference>
<feature type="coiled-coil region" evidence="1">
    <location>
        <begin position="208"/>
        <end position="252"/>
    </location>
</feature>
<comment type="caution">
    <text evidence="3">The sequence shown here is derived from an EMBL/GenBank/DDBJ whole genome shotgun (WGS) entry which is preliminary data.</text>
</comment>
<dbReference type="SUPFAM" id="SSF52540">
    <property type="entry name" value="P-loop containing nucleoside triphosphate hydrolases"/>
    <property type="match status" value="1"/>
</dbReference>
<dbReference type="PANTHER" id="PTHR32114:SF2">
    <property type="entry name" value="ABC TRANSPORTER ABCH.3"/>
    <property type="match status" value="1"/>
</dbReference>
<evidence type="ECO:0000259" key="2">
    <source>
        <dbReference type="Pfam" id="PF13476"/>
    </source>
</evidence>
<dbReference type="AlphaFoldDB" id="A0A5M5W374"/>
<dbReference type="EMBL" id="VWEQ01000004">
    <property type="protein sequence ID" value="KAA4754652.1"/>
    <property type="molecule type" value="Genomic_DNA"/>
</dbReference>
<evidence type="ECO:0000313" key="6">
    <source>
        <dbReference type="Proteomes" id="UP000479773"/>
    </source>
</evidence>
<dbReference type="InterPro" id="IPR027417">
    <property type="entry name" value="P-loop_NTPase"/>
</dbReference>
<dbReference type="Pfam" id="PF13476">
    <property type="entry name" value="AAA_23"/>
    <property type="match status" value="1"/>
</dbReference>
<evidence type="ECO:0000256" key="1">
    <source>
        <dbReference type="SAM" id="Coils"/>
    </source>
</evidence>
<protein>
    <submittedName>
        <fullName evidence="3">AAA family ATPase</fullName>
    </submittedName>
</protein>
<dbReference type="Gene3D" id="3.40.50.300">
    <property type="entry name" value="P-loop containing nucleotide triphosphate hydrolases"/>
    <property type="match status" value="2"/>
</dbReference>
<evidence type="ECO:0000313" key="5">
    <source>
        <dbReference type="Proteomes" id="UP000436803"/>
    </source>
</evidence>
<evidence type="ECO:0000313" key="3">
    <source>
        <dbReference type="EMBL" id="KAA4754652.1"/>
    </source>
</evidence>
<dbReference type="Proteomes" id="UP000436803">
    <property type="component" value="Unassembled WGS sequence"/>
</dbReference>
<sequence length="664" mass="75260">MLRIEKLILNNFGVYYGTSTLTLPYQNGVTVIWGNNGHGKTTIMNAFRYVLWGELYGRNRRILPPVSFVNTDAIVEGKNMLVELYMQHNGIQYIVSRGLKRKGGSGYDELDYENIFQVKQGSNILSNKEATELLSLALPKSISRFYLFDAELLGEYEDLLDESNQEGQKIKDSIEAILGMPILLNGRDIFEVLITQYNQAVAKASQNNETTKAHAESLNKLNEKLENLKSSEKDLKNKLEKFIEEKNLLTDQMAQSLTYSKLLGERNAIEEGLSMIHQELADAQKHLTEEADEAWRTILNDILDYVIEHTIAEIEPIENKKKKLEFERSVNQYIREQLLQDNNHCPVCKNNIDSTLLSNISARFSATSVQSLTQEEKDFYNKTQEQIAFMRNSYKEDRTEWIKNSFKSYESLLMKLRLQEVKLSQKNKEISSISSTSSEQETNILALPKKLEQCETKISEVKKGLSLNADSKAETLNGITRVSAMLKKILGGADLETALNEKEFVESIHKLFSDGIDSFRSKLKESVEKDATTFFRSISHQQDFESLAINDNFGMNIVKTDGTFVPNRSSGYEQVVAISLISALHKNAPIEGPVFMDSTFQRIDPIHKMNTLKSLPLLGNQVIVLAFQGEIGDLNGVREKLGSNLIQEYTINQISSSYSELVKS</sequence>
<dbReference type="InterPro" id="IPR038729">
    <property type="entry name" value="Rad50/SbcC_AAA"/>
</dbReference>
<dbReference type="GO" id="GO:0016887">
    <property type="term" value="F:ATP hydrolysis activity"/>
    <property type="evidence" value="ECO:0007669"/>
    <property type="project" value="InterPro"/>
</dbReference>
<proteinExistence type="predicted"/>